<evidence type="ECO:0000256" key="4">
    <source>
        <dbReference type="ARBA" id="ARBA00022982"/>
    </source>
</evidence>
<dbReference type="Pfam" id="PF00034">
    <property type="entry name" value="Cytochrom_C"/>
    <property type="match status" value="1"/>
</dbReference>
<keyword evidence="5 6" id="KW-0408">Iron</keyword>
<protein>
    <submittedName>
        <fullName evidence="8">C-type cytochrome</fullName>
    </submittedName>
</protein>
<evidence type="ECO:0000313" key="8">
    <source>
        <dbReference type="EMBL" id="MFD2201076.1"/>
    </source>
</evidence>
<dbReference type="SUPFAM" id="SSF46626">
    <property type="entry name" value="Cytochrome c"/>
    <property type="match status" value="1"/>
</dbReference>
<evidence type="ECO:0000256" key="3">
    <source>
        <dbReference type="ARBA" id="ARBA00022723"/>
    </source>
</evidence>
<evidence type="ECO:0000256" key="2">
    <source>
        <dbReference type="ARBA" id="ARBA00022617"/>
    </source>
</evidence>
<keyword evidence="4" id="KW-0249">Electron transport</keyword>
<dbReference type="PROSITE" id="PS51257">
    <property type="entry name" value="PROKAR_LIPOPROTEIN"/>
    <property type="match status" value="1"/>
</dbReference>
<name>A0ABW5B8M2_9BACT</name>
<dbReference type="PROSITE" id="PS51007">
    <property type="entry name" value="CYTC"/>
    <property type="match status" value="1"/>
</dbReference>
<keyword evidence="9" id="KW-1185">Reference proteome</keyword>
<dbReference type="Proteomes" id="UP001597414">
    <property type="component" value="Unassembled WGS sequence"/>
</dbReference>
<keyword evidence="2 6" id="KW-0349">Heme</keyword>
<dbReference type="Gene3D" id="1.10.760.10">
    <property type="entry name" value="Cytochrome c-like domain"/>
    <property type="match status" value="1"/>
</dbReference>
<dbReference type="InterPro" id="IPR009056">
    <property type="entry name" value="Cyt_c-like_dom"/>
</dbReference>
<evidence type="ECO:0000256" key="5">
    <source>
        <dbReference type="ARBA" id="ARBA00023004"/>
    </source>
</evidence>
<accession>A0ABW5B8M2</accession>
<reference evidence="9" key="1">
    <citation type="journal article" date="2019" name="Int. J. Syst. Evol. Microbiol.">
        <title>The Global Catalogue of Microorganisms (GCM) 10K type strain sequencing project: providing services to taxonomists for standard genome sequencing and annotation.</title>
        <authorList>
            <consortium name="The Broad Institute Genomics Platform"/>
            <consortium name="The Broad Institute Genome Sequencing Center for Infectious Disease"/>
            <person name="Wu L."/>
            <person name="Ma J."/>
        </authorList>
    </citation>
    <scope>NUCLEOTIDE SEQUENCE [LARGE SCALE GENOMIC DNA]</scope>
    <source>
        <strain evidence="9">KCTC 19812</strain>
    </source>
</reference>
<evidence type="ECO:0000256" key="1">
    <source>
        <dbReference type="ARBA" id="ARBA00022448"/>
    </source>
</evidence>
<dbReference type="PRINTS" id="PR00606">
    <property type="entry name" value="CYTCHROMECID"/>
</dbReference>
<evidence type="ECO:0000313" key="9">
    <source>
        <dbReference type="Proteomes" id="UP001597414"/>
    </source>
</evidence>
<dbReference type="RefSeq" id="WP_380800970.1">
    <property type="nucleotide sequence ID" value="NZ_JBHUIV010000010.1"/>
</dbReference>
<feature type="domain" description="Cytochrome c" evidence="7">
    <location>
        <begin position="50"/>
        <end position="135"/>
    </location>
</feature>
<evidence type="ECO:0000256" key="6">
    <source>
        <dbReference type="PROSITE-ProRule" id="PRU00433"/>
    </source>
</evidence>
<keyword evidence="3 6" id="KW-0479">Metal-binding</keyword>
<organism evidence="8 9">
    <name type="scientific">Shivajiella indica</name>
    <dbReference type="NCBI Taxonomy" id="872115"/>
    <lineage>
        <taxon>Bacteria</taxon>
        <taxon>Pseudomonadati</taxon>
        <taxon>Bacteroidota</taxon>
        <taxon>Cytophagia</taxon>
        <taxon>Cytophagales</taxon>
        <taxon>Cyclobacteriaceae</taxon>
        <taxon>Shivajiella</taxon>
    </lineage>
</organism>
<sequence length="138" mass="15613">MKSFLAFVSFFFCFSGTSCQKPEKTENSTEKISKDYIRALPGENDSLDMDLVKKGEVLIAYADCYDCHSTENKSKGPAFQDIAKRYPVQQVYIDHLARKIIQGSTGAWGYPVMDPHPNISMEDAKIMANFILSLKERN</sequence>
<proteinExistence type="predicted"/>
<dbReference type="InterPro" id="IPR036909">
    <property type="entry name" value="Cyt_c-like_dom_sf"/>
</dbReference>
<gene>
    <name evidence="8" type="ORF">ACFSKV_05835</name>
</gene>
<dbReference type="InterPro" id="IPR002324">
    <property type="entry name" value="Cyt_c_ID"/>
</dbReference>
<dbReference type="EMBL" id="JBHUIV010000010">
    <property type="protein sequence ID" value="MFD2201076.1"/>
    <property type="molecule type" value="Genomic_DNA"/>
</dbReference>
<evidence type="ECO:0000259" key="7">
    <source>
        <dbReference type="PROSITE" id="PS51007"/>
    </source>
</evidence>
<keyword evidence="1" id="KW-0813">Transport</keyword>
<comment type="caution">
    <text evidence="8">The sequence shown here is derived from an EMBL/GenBank/DDBJ whole genome shotgun (WGS) entry which is preliminary data.</text>
</comment>